<proteinExistence type="predicted"/>
<feature type="transmembrane region" description="Helical" evidence="2">
    <location>
        <begin position="130"/>
        <end position="151"/>
    </location>
</feature>
<accession>M0QT55</accession>
<evidence type="ECO:0000313" key="5">
    <source>
        <dbReference type="Proteomes" id="UP000011519"/>
    </source>
</evidence>
<feature type="domain" description="Potassium channel" evidence="3">
    <location>
        <begin position="76"/>
        <end position="154"/>
    </location>
</feature>
<dbReference type="Pfam" id="PF07885">
    <property type="entry name" value="Ion_trans_2"/>
    <property type="match status" value="1"/>
</dbReference>
<feature type="compositionally biased region" description="Gly residues" evidence="1">
    <location>
        <begin position="182"/>
        <end position="197"/>
    </location>
</feature>
<keyword evidence="4" id="KW-0406">Ion transport</keyword>
<evidence type="ECO:0000256" key="2">
    <source>
        <dbReference type="SAM" id="Phobius"/>
    </source>
</evidence>
<keyword evidence="5" id="KW-1185">Reference proteome</keyword>
<dbReference type="STRING" id="1227493.C483_10706"/>
<dbReference type="Gene3D" id="1.10.287.70">
    <property type="match status" value="1"/>
</dbReference>
<feature type="region of interest" description="Disordered" evidence="1">
    <location>
        <begin position="176"/>
        <end position="227"/>
    </location>
</feature>
<gene>
    <name evidence="4" type="ORF">C483_10706</name>
</gene>
<reference evidence="4 5" key="1">
    <citation type="journal article" date="2014" name="PLoS Genet.">
        <title>Phylogenetically driven sequencing of extremely halophilic archaea reveals strategies for static and dynamic osmo-response.</title>
        <authorList>
            <person name="Becker E.A."/>
            <person name="Seitzer P.M."/>
            <person name="Tritt A."/>
            <person name="Larsen D."/>
            <person name="Krusor M."/>
            <person name="Yao A.I."/>
            <person name="Wu D."/>
            <person name="Madern D."/>
            <person name="Eisen J.A."/>
            <person name="Darling A.E."/>
            <person name="Facciotti M.T."/>
        </authorList>
    </citation>
    <scope>NUCLEOTIDE SEQUENCE [LARGE SCALE GENOMIC DNA]</scope>
    <source>
        <strain evidence="4 5">JCM 10989</strain>
    </source>
</reference>
<dbReference type="InterPro" id="IPR013099">
    <property type="entry name" value="K_chnl_dom"/>
</dbReference>
<dbReference type="Proteomes" id="UP000011519">
    <property type="component" value="Unassembled WGS sequence"/>
</dbReference>
<dbReference type="AlphaFoldDB" id="M0QT55"/>
<name>M0QT55_9EURY</name>
<feature type="compositionally biased region" description="Low complexity" evidence="1">
    <location>
        <begin position="210"/>
        <end position="226"/>
    </location>
</feature>
<organism evidence="4 5">
    <name type="scientific">Natrialba hulunbeirensis JCM 10989</name>
    <dbReference type="NCBI Taxonomy" id="1227493"/>
    <lineage>
        <taxon>Archaea</taxon>
        <taxon>Methanobacteriati</taxon>
        <taxon>Methanobacteriota</taxon>
        <taxon>Stenosarchaea group</taxon>
        <taxon>Halobacteria</taxon>
        <taxon>Halobacteriales</taxon>
        <taxon>Natrialbaceae</taxon>
        <taxon>Natrialba</taxon>
    </lineage>
</organism>
<evidence type="ECO:0000256" key="1">
    <source>
        <dbReference type="SAM" id="MobiDB-lite"/>
    </source>
</evidence>
<dbReference type="RefSeq" id="WP_006653337.1">
    <property type="nucleotide sequence ID" value="NZ_AOIM01000034.1"/>
</dbReference>
<dbReference type="EMBL" id="AOIM01000034">
    <property type="protein sequence ID" value="ELY90524.1"/>
    <property type="molecule type" value="Genomic_DNA"/>
</dbReference>
<dbReference type="GO" id="GO:0034220">
    <property type="term" value="P:monoatomic ion transmembrane transport"/>
    <property type="evidence" value="ECO:0007669"/>
    <property type="project" value="UniProtKB-KW"/>
</dbReference>
<evidence type="ECO:0000313" key="4">
    <source>
        <dbReference type="EMBL" id="ELY90524.1"/>
    </source>
</evidence>
<protein>
    <submittedName>
        <fullName evidence="4">Membrane associated potassium channel</fullName>
    </submittedName>
</protein>
<feature type="transmembrane region" description="Helical" evidence="2">
    <location>
        <begin position="56"/>
        <end position="83"/>
    </location>
</feature>
<feature type="transmembrane region" description="Helical" evidence="2">
    <location>
        <begin position="6"/>
        <end position="27"/>
    </location>
</feature>
<keyword evidence="2" id="KW-0472">Membrane</keyword>
<dbReference type="SUPFAM" id="SSF81324">
    <property type="entry name" value="Voltage-gated potassium channels"/>
    <property type="match status" value="1"/>
</dbReference>
<evidence type="ECO:0000259" key="3">
    <source>
        <dbReference type="Pfam" id="PF07885"/>
    </source>
</evidence>
<keyword evidence="2" id="KW-0812">Transmembrane</keyword>
<keyword evidence="4" id="KW-0813">Transport</keyword>
<dbReference type="OrthoDB" id="263876at2157"/>
<keyword evidence="4" id="KW-0407">Ion channel</keyword>
<sequence>MQPLYLAVGLVLLIAVIVDLFWTTLWVDGGSGPLSGRLTTGVWRGLRFVARERSRALSIAGPLILACTLVMWIGLLWLGWAFLFAGGSAALVNTHTGDPATWPGRLYYVAYTMFTSGNGDYAPTSATWELVSAVTTATGMAFVTLAVSYVLSVLGAVSEKRSFASDVTGLGDRSERLVRTGWTGGSPDGSGRGGSDGTGSTPGAADGGSDTNAHTHTHTHPNTDNPFAGLDLSLESLATQLSLLGEQHKSYPILHYYHSEQSAQASAVAVPILDESLTLFRHGIPDEDQPNPTLVEDARSSVDGYLETLETAFIEPAAQAPPAPELDRLREEGIPTVSDDEFEAALEDHAERRRKLLGVVRADAWEWPPVDD</sequence>
<keyword evidence="2" id="KW-1133">Transmembrane helix</keyword>
<comment type="caution">
    <text evidence="4">The sequence shown here is derived from an EMBL/GenBank/DDBJ whole genome shotgun (WGS) entry which is preliminary data.</text>
</comment>
<dbReference type="PATRIC" id="fig|1227493.4.peg.2132"/>